<feature type="transmembrane region" description="Helical" evidence="2">
    <location>
        <begin position="192"/>
        <end position="215"/>
    </location>
</feature>
<reference evidence="4" key="1">
    <citation type="journal article" date="2019" name="Int. J. Syst. Evol. Microbiol.">
        <title>The Global Catalogue of Microorganisms (GCM) 10K type strain sequencing project: providing services to taxonomists for standard genome sequencing and annotation.</title>
        <authorList>
            <consortium name="The Broad Institute Genomics Platform"/>
            <consortium name="The Broad Institute Genome Sequencing Center for Infectious Disease"/>
            <person name="Wu L."/>
            <person name="Ma J."/>
        </authorList>
    </citation>
    <scope>NUCLEOTIDE SEQUENCE [LARGE SCALE GENOMIC DNA]</scope>
    <source>
        <strain evidence="4">JCM 5067</strain>
    </source>
</reference>
<dbReference type="EMBL" id="BAAACA010000013">
    <property type="protein sequence ID" value="GAA0591807.1"/>
    <property type="molecule type" value="Genomic_DNA"/>
</dbReference>
<feature type="compositionally biased region" description="Pro residues" evidence="1">
    <location>
        <begin position="341"/>
        <end position="354"/>
    </location>
</feature>
<proteinExistence type="predicted"/>
<feature type="transmembrane region" description="Helical" evidence="2">
    <location>
        <begin position="267"/>
        <end position="286"/>
    </location>
</feature>
<feature type="transmembrane region" description="Helical" evidence="2">
    <location>
        <begin position="306"/>
        <end position="324"/>
    </location>
</feature>
<dbReference type="Proteomes" id="UP001500668">
    <property type="component" value="Unassembled WGS sequence"/>
</dbReference>
<feature type="transmembrane region" description="Helical" evidence="2">
    <location>
        <begin position="35"/>
        <end position="57"/>
    </location>
</feature>
<feature type="transmembrane region" description="Helical" evidence="2">
    <location>
        <begin position="151"/>
        <end position="171"/>
    </location>
</feature>
<gene>
    <name evidence="3" type="ORF">GCM10010394_21400</name>
</gene>
<feature type="compositionally biased region" description="Pro residues" evidence="1">
    <location>
        <begin position="363"/>
        <end position="382"/>
    </location>
</feature>
<name>A0ABP3QIS7_9ACTN</name>
<evidence type="ECO:0000313" key="3">
    <source>
        <dbReference type="EMBL" id="GAA0591807.1"/>
    </source>
</evidence>
<accession>A0ABP3QIS7</accession>
<feature type="transmembrane region" description="Helical" evidence="2">
    <location>
        <begin position="85"/>
        <end position="105"/>
    </location>
</feature>
<comment type="caution">
    <text evidence="3">The sequence shown here is derived from an EMBL/GenBank/DDBJ whole genome shotgun (WGS) entry which is preliminary data.</text>
</comment>
<feature type="region of interest" description="Disordered" evidence="1">
    <location>
        <begin position="1"/>
        <end position="28"/>
    </location>
</feature>
<protein>
    <submittedName>
        <fullName evidence="3">Uncharacterized protein</fullName>
    </submittedName>
</protein>
<evidence type="ECO:0000313" key="4">
    <source>
        <dbReference type="Proteomes" id="UP001500668"/>
    </source>
</evidence>
<feature type="transmembrane region" description="Helical" evidence="2">
    <location>
        <begin position="235"/>
        <end position="255"/>
    </location>
</feature>
<keyword evidence="2" id="KW-0812">Transmembrane</keyword>
<feature type="compositionally biased region" description="Basic and acidic residues" evidence="1">
    <location>
        <begin position="1"/>
        <end position="10"/>
    </location>
</feature>
<evidence type="ECO:0000256" key="1">
    <source>
        <dbReference type="SAM" id="MobiDB-lite"/>
    </source>
</evidence>
<organism evidence="3 4">
    <name type="scientific">Streptomyces crystallinus</name>
    <dbReference type="NCBI Taxonomy" id="68191"/>
    <lineage>
        <taxon>Bacteria</taxon>
        <taxon>Bacillati</taxon>
        <taxon>Actinomycetota</taxon>
        <taxon>Actinomycetes</taxon>
        <taxon>Kitasatosporales</taxon>
        <taxon>Streptomycetaceae</taxon>
        <taxon>Streptomyces</taxon>
    </lineage>
</organism>
<keyword evidence="4" id="KW-1185">Reference proteome</keyword>
<evidence type="ECO:0000256" key="2">
    <source>
        <dbReference type="SAM" id="Phobius"/>
    </source>
</evidence>
<sequence length="382" mass="39189">MSIRAPRVEDSPEQALATPTGGTARGMTQPQTLTAGARLTGALLCAFLALVTAAWLARDIHAARSLADLWWFWSGAPKHRGGSPLTTGILDPVLLVVYAVAAAVVPRSPAAAAVLASVGAVTAALRVSSLWVLHHDDWTDSTALHDLHRRALLSTFAALAAGLALVITAAAGRRPDGAPGPGPRGARPGAGAGTAALLLLGTAGLVMVAWEVYWAVELSGEQYRARFTGAHLPLLWIPGGWAALVLAVVALTAAGGGPARAVHVRPLGLVAAAMLVSSGAIGIALAVRFELLDHFGDLETAAQLQVVTWFFQLAAGLALVPVLARRGPEDPAGAPGNPWAPRYPPYSPHSPQPPQDSHGQGFGPPPPGFGPPPPPSSPPPGW</sequence>
<feature type="transmembrane region" description="Helical" evidence="2">
    <location>
        <begin position="112"/>
        <end position="131"/>
    </location>
</feature>
<keyword evidence="2" id="KW-0472">Membrane</keyword>
<feature type="region of interest" description="Disordered" evidence="1">
    <location>
        <begin position="329"/>
        <end position="382"/>
    </location>
</feature>
<keyword evidence="2" id="KW-1133">Transmembrane helix</keyword>